<reference evidence="2 3" key="1">
    <citation type="journal article" date="2016" name="Nat. Commun.">
        <title>Ectomycorrhizal ecology is imprinted in the genome of the dominant symbiotic fungus Cenococcum geophilum.</title>
        <authorList>
            <consortium name="DOE Joint Genome Institute"/>
            <person name="Peter M."/>
            <person name="Kohler A."/>
            <person name="Ohm R.A."/>
            <person name="Kuo A."/>
            <person name="Krutzmann J."/>
            <person name="Morin E."/>
            <person name="Arend M."/>
            <person name="Barry K.W."/>
            <person name="Binder M."/>
            <person name="Choi C."/>
            <person name="Clum A."/>
            <person name="Copeland A."/>
            <person name="Grisel N."/>
            <person name="Haridas S."/>
            <person name="Kipfer T."/>
            <person name="LaButti K."/>
            <person name="Lindquist E."/>
            <person name="Lipzen A."/>
            <person name="Maire R."/>
            <person name="Meier B."/>
            <person name="Mihaltcheva S."/>
            <person name="Molinier V."/>
            <person name="Murat C."/>
            <person name="Poggeler S."/>
            <person name="Quandt C.A."/>
            <person name="Sperisen C."/>
            <person name="Tritt A."/>
            <person name="Tisserant E."/>
            <person name="Crous P.W."/>
            <person name="Henrissat B."/>
            <person name="Nehls U."/>
            <person name="Egli S."/>
            <person name="Spatafora J.W."/>
            <person name="Grigoriev I.V."/>
            <person name="Martin F.M."/>
        </authorList>
    </citation>
    <scope>NUCLEOTIDE SEQUENCE [LARGE SCALE GENOMIC DNA]</scope>
    <source>
        <strain evidence="2 3">CBS 207.34</strain>
    </source>
</reference>
<dbReference type="Proteomes" id="UP000250140">
    <property type="component" value="Unassembled WGS sequence"/>
</dbReference>
<feature type="signal peptide" evidence="1">
    <location>
        <begin position="1"/>
        <end position="19"/>
    </location>
</feature>
<evidence type="ECO:0000313" key="2">
    <source>
        <dbReference type="EMBL" id="OCL03396.1"/>
    </source>
</evidence>
<feature type="chain" id="PRO_5034980851" description="AA1-like domain-containing protein" evidence="1">
    <location>
        <begin position="20"/>
        <end position="167"/>
    </location>
</feature>
<name>A0A8E2ERD2_9PEZI</name>
<protein>
    <recommendedName>
        <fullName evidence="4">AA1-like domain-containing protein</fullName>
    </recommendedName>
</protein>
<gene>
    <name evidence="2" type="ORF">AOQ84DRAFT_368402</name>
</gene>
<accession>A0A8E2ERD2</accession>
<evidence type="ECO:0000256" key="1">
    <source>
        <dbReference type="SAM" id="SignalP"/>
    </source>
</evidence>
<keyword evidence="1" id="KW-0732">Signal</keyword>
<evidence type="ECO:0000313" key="3">
    <source>
        <dbReference type="Proteomes" id="UP000250140"/>
    </source>
</evidence>
<evidence type="ECO:0008006" key="4">
    <source>
        <dbReference type="Google" id="ProtNLM"/>
    </source>
</evidence>
<dbReference type="EMBL" id="KV750745">
    <property type="protein sequence ID" value="OCL03396.1"/>
    <property type="molecule type" value="Genomic_DNA"/>
</dbReference>
<dbReference type="OrthoDB" id="3911545at2759"/>
<organism evidence="2 3">
    <name type="scientific">Glonium stellatum</name>
    <dbReference type="NCBI Taxonomy" id="574774"/>
    <lineage>
        <taxon>Eukaryota</taxon>
        <taxon>Fungi</taxon>
        <taxon>Dikarya</taxon>
        <taxon>Ascomycota</taxon>
        <taxon>Pezizomycotina</taxon>
        <taxon>Dothideomycetes</taxon>
        <taxon>Pleosporomycetidae</taxon>
        <taxon>Gloniales</taxon>
        <taxon>Gloniaceae</taxon>
        <taxon>Glonium</taxon>
    </lineage>
</organism>
<keyword evidence="3" id="KW-1185">Reference proteome</keyword>
<sequence>MQFIFSFFISLVLSTLCATAPVLDARDAISYKRDIPKLPYVVTNFGVFEANSNLGVESFISFHFSDPNPTTKIEGDCLRSVNTSAGLYTGSFFPCGASPYGFRYRNDGMDLRRVWDEPSPDGTPPTTIIAYAANQTYWGATNTSTSPFGKFYFREEPLYFLVNQLIA</sequence>
<proteinExistence type="predicted"/>
<dbReference type="AlphaFoldDB" id="A0A8E2ERD2"/>